<protein>
    <recommendedName>
        <fullName evidence="2">BSD domain-containing protein</fullName>
    </recommendedName>
</protein>
<dbReference type="Gene3D" id="1.10.3970.10">
    <property type="entry name" value="BSD domain"/>
    <property type="match status" value="1"/>
</dbReference>
<reference evidence="3" key="1">
    <citation type="submission" date="2018-02" db="EMBL/GenBank/DDBJ databases">
        <title>Rhizophora mucronata_Transcriptome.</title>
        <authorList>
            <person name="Meera S.P."/>
            <person name="Sreeshan A."/>
            <person name="Augustine A."/>
        </authorList>
    </citation>
    <scope>NUCLEOTIDE SEQUENCE</scope>
    <source>
        <tissue evidence="3">Leaf</tissue>
    </source>
</reference>
<feature type="region of interest" description="Disordered" evidence="1">
    <location>
        <begin position="94"/>
        <end position="120"/>
    </location>
</feature>
<evidence type="ECO:0000256" key="1">
    <source>
        <dbReference type="SAM" id="MobiDB-lite"/>
    </source>
</evidence>
<dbReference type="PANTHER" id="PTHR31923">
    <property type="entry name" value="BSD DOMAIN-CONTAINING PROTEIN"/>
    <property type="match status" value="1"/>
</dbReference>
<dbReference type="SUPFAM" id="SSF140383">
    <property type="entry name" value="BSD domain-like"/>
    <property type="match status" value="1"/>
</dbReference>
<sequence length="435" mass="48854">MSWLARSLANSLRLEDDDDCVENDVAPASPDDHGPSPSKRSGEDTQLLRQDTQQENSTNEEGQEEEQEAQGRGVKEDLTELRQTLTQRLWGVASFLAPPPTDQSELSDRSAPRDIGPASDSEEMLAIGHDFAKIGGSFMGEGTEISKMASNYLPFGSEENERESEELESEEFDDWRAGAIGITDEVLAFARNIAMHPETWLDFPLEEEEDLDDFDMSDAQRQHALVIEQLAPRLAALRIELCPCHMTESYFRKVYFVLLHSRLNKYDAELLSTPQVMEARAMWMQELHKLTKPESDWSGRNNSSAKGGDDVKHEVFGYGRAFDFGGTTSTTIDYKTEKHPVASTEVQFIDKSVIEEKPIMKAEDKNPVVGRSSKTMLPNYEDDEDDWLEEDSDLGGYKTTFPTGNEEDISFSDLEDDASTTIPITPKKLTKSTKI</sequence>
<proteinExistence type="predicted"/>
<feature type="region of interest" description="Disordered" evidence="1">
    <location>
        <begin position="1"/>
        <end position="80"/>
    </location>
</feature>
<feature type="region of interest" description="Disordered" evidence="1">
    <location>
        <begin position="370"/>
        <end position="435"/>
    </location>
</feature>
<name>A0A2P2MZY0_RHIMU</name>
<dbReference type="SMART" id="SM00751">
    <property type="entry name" value="BSD"/>
    <property type="match status" value="1"/>
</dbReference>
<feature type="compositionally biased region" description="Acidic residues" evidence="1">
    <location>
        <begin position="380"/>
        <end position="393"/>
    </location>
</feature>
<feature type="compositionally biased region" description="Acidic residues" evidence="1">
    <location>
        <begin position="405"/>
        <end position="418"/>
    </location>
</feature>
<feature type="domain" description="BSD" evidence="2">
    <location>
        <begin position="211"/>
        <end position="263"/>
    </location>
</feature>
<dbReference type="InterPro" id="IPR005607">
    <property type="entry name" value="BSD_dom"/>
</dbReference>
<dbReference type="PANTHER" id="PTHR31923:SF27">
    <property type="entry name" value="BSD DOMAIN-CONTAINING PROTEIN"/>
    <property type="match status" value="1"/>
</dbReference>
<organism evidence="3">
    <name type="scientific">Rhizophora mucronata</name>
    <name type="common">Asiatic mangrove</name>
    <dbReference type="NCBI Taxonomy" id="61149"/>
    <lineage>
        <taxon>Eukaryota</taxon>
        <taxon>Viridiplantae</taxon>
        <taxon>Streptophyta</taxon>
        <taxon>Embryophyta</taxon>
        <taxon>Tracheophyta</taxon>
        <taxon>Spermatophyta</taxon>
        <taxon>Magnoliopsida</taxon>
        <taxon>eudicotyledons</taxon>
        <taxon>Gunneridae</taxon>
        <taxon>Pentapetalae</taxon>
        <taxon>rosids</taxon>
        <taxon>fabids</taxon>
        <taxon>Malpighiales</taxon>
        <taxon>Rhizophoraceae</taxon>
        <taxon>Rhizophora</taxon>
    </lineage>
</organism>
<dbReference type="InterPro" id="IPR035925">
    <property type="entry name" value="BSD_dom_sf"/>
</dbReference>
<dbReference type="AlphaFoldDB" id="A0A2P2MZY0"/>
<dbReference type="EMBL" id="GGEC01055311">
    <property type="protein sequence ID" value="MBX35795.1"/>
    <property type="molecule type" value="Transcribed_RNA"/>
</dbReference>
<dbReference type="Pfam" id="PF03909">
    <property type="entry name" value="BSD"/>
    <property type="match status" value="1"/>
</dbReference>
<evidence type="ECO:0000259" key="2">
    <source>
        <dbReference type="SMART" id="SM00751"/>
    </source>
</evidence>
<accession>A0A2P2MZY0</accession>
<evidence type="ECO:0000313" key="3">
    <source>
        <dbReference type="EMBL" id="MBX35795.1"/>
    </source>
</evidence>